<evidence type="ECO:0000256" key="6">
    <source>
        <dbReference type="ARBA" id="ARBA00023136"/>
    </source>
</evidence>
<keyword evidence="7 9" id="KW-0675">Receptor</keyword>
<proteinExistence type="inferred from homology"/>
<reference evidence="13" key="2">
    <citation type="submission" date="2018-12" db="UniProtKB">
        <authorList>
            <consortium name="WormBaseParasite"/>
        </authorList>
    </citation>
    <scope>IDENTIFICATION</scope>
    <source>
        <strain evidence="13">Puerto Rican</strain>
    </source>
</reference>
<evidence type="ECO:0000259" key="11">
    <source>
        <dbReference type="PROSITE" id="PS50262"/>
    </source>
</evidence>
<keyword evidence="2" id="KW-1003">Cell membrane</keyword>
<dbReference type="PROSITE" id="PS00237">
    <property type="entry name" value="G_PROTEIN_RECEP_F1_1"/>
    <property type="match status" value="1"/>
</dbReference>
<keyword evidence="4 10" id="KW-1133">Transmembrane helix</keyword>
<keyword evidence="6 10" id="KW-0472">Membrane</keyword>
<evidence type="ECO:0000256" key="9">
    <source>
        <dbReference type="RuleBase" id="RU000688"/>
    </source>
</evidence>
<evidence type="ECO:0000256" key="7">
    <source>
        <dbReference type="ARBA" id="ARBA00023170"/>
    </source>
</evidence>
<feature type="transmembrane region" description="Helical" evidence="10">
    <location>
        <begin position="93"/>
        <end position="121"/>
    </location>
</feature>
<accession>A0A3Q0KMA7</accession>
<evidence type="ECO:0000256" key="4">
    <source>
        <dbReference type="ARBA" id="ARBA00022989"/>
    </source>
</evidence>
<evidence type="ECO:0000256" key="10">
    <source>
        <dbReference type="SAM" id="Phobius"/>
    </source>
</evidence>
<dbReference type="SUPFAM" id="SSF81321">
    <property type="entry name" value="Family A G protein-coupled receptor-like"/>
    <property type="match status" value="1"/>
</dbReference>
<feature type="transmembrane region" description="Helical" evidence="10">
    <location>
        <begin position="214"/>
        <end position="235"/>
    </location>
</feature>
<evidence type="ECO:0000313" key="13">
    <source>
        <dbReference type="WBParaSite" id="Smp_134100.1"/>
    </source>
</evidence>
<dbReference type="GO" id="GO:0071880">
    <property type="term" value="P:adenylate cyclase-activating adrenergic receptor signaling pathway"/>
    <property type="evidence" value="ECO:0007669"/>
    <property type="project" value="TreeGrafter"/>
</dbReference>
<comment type="subcellular location">
    <subcellularLocation>
        <location evidence="1">Cell membrane</location>
        <topology evidence="1">Multi-pass membrane protein</topology>
    </subcellularLocation>
</comment>
<keyword evidence="5 9" id="KW-0297">G-protein coupled receptor</keyword>
<dbReference type="Proteomes" id="UP000008854">
    <property type="component" value="Unassembled WGS sequence"/>
</dbReference>
<evidence type="ECO:0000256" key="5">
    <source>
        <dbReference type="ARBA" id="ARBA00023040"/>
    </source>
</evidence>
<dbReference type="PROSITE" id="PS50262">
    <property type="entry name" value="G_PROTEIN_RECEP_F1_2"/>
    <property type="match status" value="1"/>
</dbReference>
<dbReference type="PRINTS" id="PR00237">
    <property type="entry name" value="GPCRRHODOPSN"/>
</dbReference>
<feature type="transmembrane region" description="Helical" evidence="10">
    <location>
        <begin position="377"/>
        <end position="398"/>
    </location>
</feature>
<feature type="transmembrane region" description="Helical" evidence="10">
    <location>
        <begin position="179"/>
        <end position="202"/>
    </location>
</feature>
<dbReference type="FunCoup" id="A0A3Q0KMA7">
    <property type="interactions" value="337"/>
</dbReference>
<keyword evidence="8 9" id="KW-0807">Transducer</keyword>
<dbReference type="InterPro" id="IPR017452">
    <property type="entry name" value="GPCR_Rhodpsn_7TM"/>
</dbReference>
<dbReference type="STRING" id="6183.A0A3Q0KMA7"/>
<comment type="similarity">
    <text evidence="9">Belongs to the G-protein coupled receptor 1 family.</text>
</comment>
<name>A0A3Q0KMA7_SCHMA</name>
<evidence type="ECO:0000256" key="3">
    <source>
        <dbReference type="ARBA" id="ARBA00022692"/>
    </source>
</evidence>
<dbReference type="InParanoid" id="A0A3Q0KMA7"/>
<organism evidence="12 13">
    <name type="scientific">Schistosoma mansoni</name>
    <name type="common">Blood fluke</name>
    <dbReference type="NCBI Taxonomy" id="6183"/>
    <lineage>
        <taxon>Eukaryota</taxon>
        <taxon>Metazoa</taxon>
        <taxon>Spiralia</taxon>
        <taxon>Lophotrochozoa</taxon>
        <taxon>Platyhelminthes</taxon>
        <taxon>Trematoda</taxon>
        <taxon>Digenea</taxon>
        <taxon>Strigeidida</taxon>
        <taxon>Schistosomatoidea</taxon>
        <taxon>Schistosomatidae</taxon>
        <taxon>Schistosoma</taxon>
    </lineage>
</organism>
<reference evidence="12" key="1">
    <citation type="journal article" date="2012" name="PLoS Negl. Trop. Dis.">
        <title>A systematically improved high quality genome and transcriptome of the human blood fluke Schistosoma mansoni.</title>
        <authorList>
            <person name="Protasio A.V."/>
            <person name="Tsai I.J."/>
            <person name="Babbage A."/>
            <person name="Nichol S."/>
            <person name="Hunt M."/>
            <person name="Aslett M.A."/>
            <person name="De Silva N."/>
            <person name="Velarde G.S."/>
            <person name="Anderson T.J."/>
            <person name="Clark R.C."/>
            <person name="Davidson C."/>
            <person name="Dillon G.P."/>
            <person name="Holroyd N.E."/>
            <person name="LoVerde P.T."/>
            <person name="Lloyd C."/>
            <person name="McQuillan J."/>
            <person name="Oliveira G."/>
            <person name="Otto T.D."/>
            <person name="Parker-Manuel S.J."/>
            <person name="Quail M.A."/>
            <person name="Wilson R.A."/>
            <person name="Zerlotini A."/>
            <person name="Dunne D.W."/>
            <person name="Berriman M."/>
        </authorList>
    </citation>
    <scope>NUCLEOTIDE SEQUENCE [LARGE SCALE GENOMIC DNA]</scope>
    <source>
        <strain evidence="12">Puerto Rican</strain>
    </source>
</reference>
<evidence type="ECO:0000256" key="1">
    <source>
        <dbReference type="ARBA" id="ARBA00004651"/>
    </source>
</evidence>
<keyword evidence="12" id="KW-1185">Reference proteome</keyword>
<feature type="transmembrane region" description="Helical" evidence="10">
    <location>
        <begin position="279"/>
        <end position="305"/>
    </location>
</feature>
<dbReference type="SMART" id="SM01381">
    <property type="entry name" value="7TM_GPCR_Srsx"/>
    <property type="match status" value="1"/>
</dbReference>
<evidence type="ECO:0000313" key="12">
    <source>
        <dbReference type="Proteomes" id="UP000008854"/>
    </source>
</evidence>
<dbReference type="Gene3D" id="1.20.1070.10">
    <property type="entry name" value="Rhodopsin 7-helix transmembrane proteins"/>
    <property type="match status" value="1"/>
</dbReference>
<sequence>MLFTKQRLNTFNIIDSLYQNSNNNNNSTTTNINNNSNNSNNISIHTDPSYYNINNTINNNSNSISIHTDPLYYNEYYYGYNNSNNNNNITIKIIIFIKIIIYILIIISALFGNALIFIAYIKFKQLRLINTNLFIISLALADFIVALLVMPLNAIMSLLNYQWLFGHLLCNLYNATDVLFSTSSILHLCCISMDRYIAIIYPLHYNNKMSKRHILILIGIIWTLSLLISYIPILMGLHKPFHQSDYITRIQGNTSKRIPMKPIIDNDNSLICDFNVNPYYAIISSSISFWIPSIIMIIIYIRIFIEAKRQEKKIAQLYIPYRQVNNTTVIQQISSTNHHHNNDLNHVHLNDPSIDSTIHEQYHTQIKLHHENKAARTLGIVMSAFLLCWLPFFLWYTISNLCSYCTYPNELKELLYWIGYFNSSINPIIYTFYNRTFRQAFIKIIILHNHTTNNNTTNNNHNHNEEIQQSYMDSNRGLPISRRYNPVNELITRSIKRRNHENFRNHISLIENKSELNDVSVICTTDIDRDK</sequence>
<dbReference type="PANTHER" id="PTHR24248">
    <property type="entry name" value="ADRENERGIC RECEPTOR-RELATED G-PROTEIN COUPLED RECEPTOR"/>
    <property type="match status" value="1"/>
</dbReference>
<protein>
    <submittedName>
        <fullName evidence="13">G-protein coupled receptor,putative</fullName>
    </submittedName>
</protein>
<evidence type="ECO:0000256" key="2">
    <source>
        <dbReference type="ARBA" id="ARBA00022475"/>
    </source>
</evidence>
<keyword evidence="3 9" id="KW-0812">Transmembrane</keyword>
<feature type="transmembrane region" description="Helical" evidence="10">
    <location>
        <begin position="133"/>
        <end position="159"/>
    </location>
</feature>
<dbReference type="Pfam" id="PF00001">
    <property type="entry name" value="7tm_1"/>
    <property type="match status" value="1"/>
</dbReference>
<dbReference type="PANTHER" id="PTHR24248:SF66">
    <property type="entry name" value="OCTOPAMINE RECEPTOR BETA-3R"/>
    <property type="match status" value="1"/>
</dbReference>
<dbReference type="WBParaSite" id="Smp_134100.1">
    <property type="protein sequence ID" value="Smp_134100.1"/>
    <property type="gene ID" value="Smp_134100"/>
</dbReference>
<feature type="domain" description="G-protein coupled receptors family 1 profile" evidence="11">
    <location>
        <begin position="112"/>
        <end position="430"/>
    </location>
</feature>
<dbReference type="GO" id="GO:0004930">
    <property type="term" value="F:G protein-coupled receptor activity"/>
    <property type="evidence" value="ECO:0007669"/>
    <property type="project" value="UniProtKB-KW"/>
</dbReference>
<evidence type="ECO:0000256" key="8">
    <source>
        <dbReference type="ARBA" id="ARBA00023224"/>
    </source>
</evidence>
<dbReference type="GO" id="GO:0005886">
    <property type="term" value="C:plasma membrane"/>
    <property type="evidence" value="ECO:0007669"/>
    <property type="project" value="UniProtKB-SubCell"/>
</dbReference>
<dbReference type="GO" id="GO:0043410">
    <property type="term" value="P:positive regulation of MAPK cascade"/>
    <property type="evidence" value="ECO:0007669"/>
    <property type="project" value="TreeGrafter"/>
</dbReference>
<dbReference type="AlphaFoldDB" id="A0A3Q0KMA7"/>
<dbReference type="InterPro" id="IPR000276">
    <property type="entry name" value="GPCR_Rhodpsn"/>
</dbReference>
<feature type="transmembrane region" description="Helical" evidence="10">
    <location>
        <begin position="414"/>
        <end position="433"/>
    </location>
</feature>